<dbReference type="EMBL" id="CP045226">
    <property type="protein sequence ID" value="QFS49436.1"/>
    <property type="molecule type" value="Genomic_DNA"/>
</dbReference>
<dbReference type="InterPro" id="IPR007367">
    <property type="entry name" value="DUF433"/>
</dbReference>
<accession>A0A5P8WB88</accession>
<dbReference type="AlphaFoldDB" id="A0A5P8WB88"/>
<reference evidence="1 2" key="1">
    <citation type="submission" date="2019-10" db="EMBL/GenBank/DDBJ databases">
        <title>Genomic and transcriptomic insights into the perfect genentic adaptation of a filamentous nitrogen-fixing cyanobacterium to rice fields.</title>
        <authorList>
            <person name="Chen Z."/>
        </authorList>
    </citation>
    <scope>NUCLEOTIDE SEQUENCE [LARGE SCALE GENOMIC DNA]</scope>
    <source>
        <strain evidence="1">CCNUC1</strain>
    </source>
</reference>
<dbReference type="KEGG" id="nsh:GXM_06930"/>
<evidence type="ECO:0000313" key="1">
    <source>
        <dbReference type="EMBL" id="QFS49436.1"/>
    </source>
</evidence>
<sequence>MPTMTLKKLQPQLLALSLEEKAQAIQILAASLGNGLIGIEKTPGVMGGDACIRQTRIPVWLLVSLRHQGASEAYLLEDYPTLTAADLVNAWLYAEVYPEEIEAAIARQEAA</sequence>
<evidence type="ECO:0008006" key="3">
    <source>
        <dbReference type="Google" id="ProtNLM"/>
    </source>
</evidence>
<keyword evidence="2" id="KW-1185">Reference proteome</keyword>
<dbReference type="PANTHER" id="PTHR34849:SF4">
    <property type="entry name" value="SLR1209 PROTEIN"/>
    <property type="match status" value="1"/>
</dbReference>
<name>A0A5P8WB88_9NOSO</name>
<dbReference type="InterPro" id="IPR036388">
    <property type="entry name" value="WH-like_DNA-bd_sf"/>
</dbReference>
<dbReference type="InterPro" id="IPR009057">
    <property type="entry name" value="Homeodomain-like_sf"/>
</dbReference>
<protein>
    <recommendedName>
        <fullName evidence="3">DUF433 domain-containing protein</fullName>
    </recommendedName>
</protein>
<gene>
    <name evidence="1" type="ORF">GXM_06930</name>
</gene>
<evidence type="ECO:0000313" key="2">
    <source>
        <dbReference type="Proteomes" id="UP000326678"/>
    </source>
</evidence>
<dbReference type="PANTHER" id="PTHR34849">
    <property type="entry name" value="SSL5025 PROTEIN"/>
    <property type="match status" value="1"/>
</dbReference>
<organism evidence="1 2">
    <name type="scientific">Nostoc sphaeroides CCNUC1</name>
    <dbReference type="NCBI Taxonomy" id="2653204"/>
    <lineage>
        <taxon>Bacteria</taxon>
        <taxon>Bacillati</taxon>
        <taxon>Cyanobacteriota</taxon>
        <taxon>Cyanophyceae</taxon>
        <taxon>Nostocales</taxon>
        <taxon>Nostocaceae</taxon>
        <taxon>Nostoc</taxon>
    </lineage>
</organism>
<proteinExistence type="predicted"/>
<dbReference type="SUPFAM" id="SSF46689">
    <property type="entry name" value="Homeodomain-like"/>
    <property type="match status" value="1"/>
</dbReference>
<dbReference type="Gene3D" id="1.10.10.10">
    <property type="entry name" value="Winged helix-like DNA-binding domain superfamily/Winged helix DNA-binding domain"/>
    <property type="match status" value="1"/>
</dbReference>
<dbReference type="Proteomes" id="UP000326678">
    <property type="component" value="Chromosome Gxm1"/>
</dbReference>
<dbReference type="Pfam" id="PF04255">
    <property type="entry name" value="DUF433"/>
    <property type="match status" value="1"/>
</dbReference>